<dbReference type="GO" id="GO:0006355">
    <property type="term" value="P:regulation of DNA-templated transcription"/>
    <property type="evidence" value="ECO:0007669"/>
    <property type="project" value="InterPro"/>
</dbReference>
<feature type="compositionally biased region" description="Polar residues" evidence="1">
    <location>
        <begin position="1"/>
        <end position="11"/>
    </location>
</feature>
<comment type="caution">
    <text evidence="2">The sequence shown here is derived from an EMBL/GenBank/DDBJ whole genome shotgun (WGS) entry which is preliminary data.</text>
</comment>
<name>A0AA41E4D0_9BURK</name>
<reference evidence="2" key="1">
    <citation type="submission" date="2021-04" db="EMBL/GenBank/DDBJ databases">
        <title>A collection of bacterial strains from the Burkholderia cepacia Research Laboratory and Repository.</title>
        <authorList>
            <person name="Lipuma J."/>
            <person name="Spilker T."/>
        </authorList>
    </citation>
    <scope>NUCLEOTIDE SEQUENCE</scope>
    <source>
        <strain evidence="2">AU36012</strain>
    </source>
</reference>
<protein>
    <submittedName>
        <fullName evidence="2">Uncharacterized protein</fullName>
    </submittedName>
</protein>
<proteinExistence type="predicted"/>
<dbReference type="Gene3D" id="1.10.1220.10">
    <property type="entry name" value="Met repressor-like"/>
    <property type="match status" value="1"/>
</dbReference>
<dbReference type="SUPFAM" id="SSF47598">
    <property type="entry name" value="Ribbon-helix-helix"/>
    <property type="match status" value="1"/>
</dbReference>
<dbReference type="Proteomes" id="UP000682266">
    <property type="component" value="Unassembled WGS sequence"/>
</dbReference>
<gene>
    <name evidence="2" type="ORF">KDW93_04270</name>
</gene>
<dbReference type="EMBL" id="JAGSVG010000003">
    <property type="protein sequence ID" value="MBR8128208.1"/>
    <property type="molecule type" value="Genomic_DNA"/>
</dbReference>
<dbReference type="InterPro" id="IPR013321">
    <property type="entry name" value="Arc_rbn_hlx_hlx"/>
</dbReference>
<evidence type="ECO:0000313" key="3">
    <source>
        <dbReference type="Proteomes" id="UP000682266"/>
    </source>
</evidence>
<evidence type="ECO:0000256" key="1">
    <source>
        <dbReference type="SAM" id="MobiDB-lite"/>
    </source>
</evidence>
<dbReference type="RefSeq" id="WP_146124500.1">
    <property type="nucleotide sequence ID" value="NZ_CADERF010000006.1"/>
</dbReference>
<organism evidence="2 3">
    <name type="scientific">Burkholderia ambifaria</name>
    <dbReference type="NCBI Taxonomy" id="152480"/>
    <lineage>
        <taxon>Bacteria</taxon>
        <taxon>Pseudomonadati</taxon>
        <taxon>Pseudomonadota</taxon>
        <taxon>Betaproteobacteria</taxon>
        <taxon>Burkholderiales</taxon>
        <taxon>Burkholderiaceae</taxon>
        <taxon>Burkholderia</taxon>
        <taxon>Burkholderia cepacia complex</taxon>
    </lineage>
</organism>
<accession>A0AA41E4D0</accession>
<feature type="region of interest" description="Disordered" evidence="1">
    <location>
        <begin position="1"/>
        <end position="80"/>
    </location>
</feature>
<sequence length="131" mass="14163">MSKVKTQTLSDTPAPAKRAKGPASKTATANRDLFGDDKTSAAAAPAKRTRAGSAVKRPTASRPAPTQPTAKASPKRAAPVGSVRINFDLERVIHKRLKMLAVEADLTIADWMRALIQKELEHIEKTARRAR</sequence>
<dbReference type="InterPro" id="IPR010985">
    <property type="entry name" value="Ribbon_hlx_hlx"/>
</dbReference>
<evidence type="ECO:0000313" key="2">
    <source>
        <dbReference type="EMBL" id="MBR8128208.1"/>
    </source>
</evidence>
<feature type="compositionally biased region" description="Low complexity" evidence="1">
    <location>
        <begin position="40"/>
        <end position="54"/>
    </location>
</feature>
<dbReference type="AlphaFoldDB" id="A0AA41E4D0"/>